<dbReference type="PANTHER" id="PTHR10543">
    <property type="entry name" value="BETA-CAROTENE DIOXYGENASE"/>
    <property type="match status" value="1"/>
</dbReference>
<evidence type="ECO:0000313" key="7">
    <source>
        <dbReference type="Proteomes" id="UP000440224"/>
    </source>
</evidence>
<organism evidence="6 7">
    <name type="scientific">Polyangium spumosum</name>
    <dbReference type="NCBI Taxonomy" id="889282"/>
    <lineage>
        <taxon>Bacteria</taxon>
        <taxon>Pseudomonadati</taxon>
        <taxon>Myxococcota</taxon>
        <taxon>Polyangia</taxon>
        <taxon>Polyangiales</taxon>
        <taxon>Polyangiaceae</taxon>
        <taxon>Polyangium</taxon>
    </lineage>
</organism>
<comment type="caution">
    <text evidence="6">The sequence shown here is derived from an EMBL/GenBank/DDBJ whole genome shotgun (WGS) entry which is preliminary data.</text>
</comment>
<feature type="binding site" evidence="5">
    <location>
        <position position="452"/>
    </location>
    <ligand>
        <name>Fe cation</name>
        <dbReference type="ChEBI" id="CHEBI:24875"/>
        <note>catalytic</note>
    </ligand>
</feature>
<keyword evidence="4 5" id="KW-0408">Iron</keyword>
<reference evidence="6 7" key="1">
    <citation type="submission" date="2019-10" db="EMBL/GenBank/DDBJ databases">
        <title>A soil myxobacterium in the family Polyangiaceae.</title>
        <authorList>
            <person name="Li Y."/>
            <person name="Wang J."/>
        </authorList>
    </citation>
    <scope>NUCLEOTIDE SEQUENCE [LARGE SCALE GENOMIC DNA]</scope>
    <source>
        <strain evidence="6 7">DSM 14734</strain>
    </source>
</reference>
<dbReference type="AlphaFoldDB" id="A0A6N7PMJ3"/>
<dbReference type="InterPro" id="IPR004294">
    <property type="entry name" value="Carotenoid_Oase"/>
</dbReference>
<keyword evidence="2 5" id="KW-0479">Metal-binding</keyword>
<proteinExistence type="inferred from homology"/>
<protein>
    <submittedName>
        <fullName evidence="6">9-cis-epoxycarotenoid dioxygenase</fullName>
    </submittedName>
</protein>
<keyword evidence="6" id="KW-0223">Dioxygenase</keyword>
<name>A0A6N7PMJ3_9BACT</name>
<gene>
    <name evidence="6" type="ORF">GF068_15890</name>
</gene>
<keyword evidence="7" id="KW-1185">Reference proteome</keyword>
<keyword evidence="3" id="KW-0560">Oxidoreductase</keyword>
<evidence type="ECO:0000256" key="1">
    <source>
        <dbReference type="ARBA" id="ARBA00006787"/>
    </source>
</evidence>
<evidence type="ECO:0000313" key="6">
    <source>
        <dbReference type="EMBL" id="MRG93382.1"/>
    </source>
</evidence>
<dbReference type="Proteomes" id="UP000440224">
    <property type="component" value="Unassembled WGS sequence"/>
</dbReference>
<dbReference type="GO" id="GO:0016121">
    <property type="term" value="P:carotene catabolic process"/>
    <property type="evidence" value="ECO:0007669"/>
    <property type="project" value="TreeGrafter"/>
</dbReference>
<comment type="cofactor">
    <cofactor evidence="5">
        <name>Fe(2+)</name>
        <dbReference type="ChEBI" id="CHEBI:29033"/>
    </cofactor>
    <text evidence="5">Binds 1 Fe(2+) ion per subunit.</text>
</comment>
<feature type="binding site" evidence="5">
    <location>
        <position position="163"/>
    </location>
    <ligand>
        <name>Fe cation</name>
        <dbReference type="ChEBI" id="CHEBI:24875"/>
        <note>catalytic</note>
    </ligand>
</feature>
<comment type="similarity">
    <text evidence="1">Belongs to the carotenoid oxygenase family.</text>
</comment>
<feature type="binding site" evidence="5">
    <location>
        <position position="211"/>
    </location>
    <ligand>
        <name>Fe cation</name>
        <dbReference type="ChEBI" id="CHEBI:24875"/>
        <note>catalytic</note>
    </ligand>
</feature>
<evidence type="ECO:0000256" key="2">
    <source>
        <dbReference type="ARBA" id="ARBA00022723"/>
    </source>
</evidence>
<dbReference type="PANTHER" id="PTHR10543:SF89">
    <property type="entry name" value="CAROTENOID 9,10(9',10')-CLEAVAGE DIOXYGENASE 1"/>
    <property type="match status" value="1"/>
</dbReference>
<accession>A0A6N7PMJ3</accession>
<dbReference type="GO" id="GO:0010436">
    <property type="term" value="F:carotenoid dioxygenase activity"/>
    <property type="evidence" value="ECO:0007669"/>
    <property type="project" value="TreeGrafter"/>
</dbReference>
<dbReference type="GO" id="GO:0046872">
    <property type="term" value="F:metal ion binding"/>
    <property type="evidence" value="ECO:0007669"/>
    <property type="project" value="UniProtKB-KW"/>
</dbReference>
<sequence>MVTSAYLEGNWGPVHDELDVSDLHVEGELPKDLRGTFLRIGPNAQFAPIGRYHFFDGDGMVHAVRVEDGRASYQNRWVRTKGFQYEREAGRALWTGFAEPPNVADPPHGMMYKNVANTALAQHASRLYATWEGDAPHEIRLPGLETVGQDDFGGRLDYPFTAHPKVDAVTGEMIFFGYTLWLPYIKYGVIGPDRRLDHYVEIPLDVPVMMHDFAVTEHFSILLHLPYTFRMERMERGQVPLAFEPDRPARFGIMPRRGDASQVRWFELPACFIFHVWNAYEEGSRVVLLASRFAGTDVMGASPEATKLDYEGGRAWRFTFDLETGEAREEQLDDAQVDFTRIDDRLTGRKNRFGTAAHFARGTEMPFVDGVTRYDFERNRSEKHLFGKNRYGGEMVFAPREGATREDDGYVVGFVHDEGTGQSEMIVLDAREVSRGPVARVRMPRRVPYGFHAAWVPA</sequence>
<feature type="binding site" evidence="5">
    <location>
        <position position="275"/>
    </location>
    <ligand>
        <name>Fe cation</name>
        <dbReference type="ChEBI" id="CHEBI:24875"/>
        <note>catalytic</note>
    </ligand>
</feature>
<dbReference type="Pfam" id="PF03055">
    <property type="entry name" value="RPE65"/>
    <property type="match status" value="1"/>
</dbReference>
<dbReference type="EMBL" id="WJIE01000004">
    <property type="protein sequence ID" value="MRG93382.1"/>
    <property type="molecule type" value="Genomic_DNA"/>
</dbReference>
<evidence type="ECO:0000256" key="4">
    <source>
        <dbReference type="ARBA" id="ARBA00023004"/>
    </source>
</evidence>
<evidence type="ECO:0000256" key="5">
    <source>
        <dbReference type="PIRSR" id="PIRSR604294-1"/>
    </source>
</evidence>
<evidence type="ECO:0000256" key="3">
    <source>
        <dbReference type="ARBA" id="ARBA00023002"/>
    </source>
</evidence>